<evidence type="ECO:0000313" key="3">
    <source>
        <dbReference type="Proteomes" id="UP000095463"/>
    </source>
</evidence>
<reference evidence="2 3" key="1">
    <citation type="journal article" date="2015" name="Genome Announc.">
        <title>Genome Assemblies of Three Soil-Associated Devosia species: D. insulae, D. limi, and D. soli.</title>
        <authorList>
            <person name="Hassan Y.I."/>
            <person name="Lepp D."/>
            <person name="Zhou T."/>
        </authorList>
    </citation>
    <scope>NUCLEOTIDE SEQUENCE [LARGE SCALE GENOMIC DNA]</scope>
    <source>
        <strain evidence="2 3">DS-56</strain>
    </source>
</reference>
<dbReference type="RefSeq" id="WP_069912109.1">
    <property type="nucleotide sequence ID" value="NZ_LAJE02000363.1"/>
</dbReference>
<dbReference type="PANTHER" id="PTHR34821">
    <property type="entry name" value="INNER MEMBRANE PROTEIN YDCZ"/>
    <property type="match status" value="1"/>
</dbReference>
<sequence length="155" mass="16018">MSPRRIDLAANLAALAAGALLSLMVHLNGELARQGGALFSSWMAHGTGTVAALLVIPLWWKAIQRSEGPRQAIPFWAYLGGFAGAVTVIMTSTAVNSALALSGTLALGLAGQIVFSLAADRWGLFGIAKRRLRLGDGIALALIVAGSALVIWGSL</sequence>
<dbReference type="Proteomes" id="UP000095463">
    <property type="component" value="Unassembled WGS sequence"/>
</dbReference>
<keyword evidence="1" id="KW-1133">Transmembrane helix</keyword>
<feature type="transmembrane region" description="Helical" evidence="1">
    <location>
        <begin position="72"/>
        <end position="92"/>
    </location>
</feature>
<dbReference type="EMBL" id="LAJE02000363">
    <property type="protein sequence ID" value="OEO28627.1"/>
    <property type="molecule type" value="Genomic_DNA"/>
</dbReference>
<evidence type="ECO:0008006" key="4">
    <source>
        <dbReference type="Google" id="ProtNLM"/>
    </source>
</evidence>
<dbReference type="InterPro" id="IPR006750">
    <property type="entry name" value="YdcZ"/>
</dbReference>
<dbReference type="AlphaFoldDB" id="A0A1E5XJ66"/>
<gene>
    <name evidence="2" type="ORF">VW23_004095</name>
</gene>
<organism evidence="2 3">
    <name type="scientific">Devosia insulae DS-56</name>
    <dbReference type="NCBI Taxonomy" id="1116389"/>
    <lineage>
        <taxon>Bacteria</taxon>
        <taxon>Pseudomonadati</taxon>
        <taxon>Pseudomonadota</taxon>
        <taxon>Alphaproteobacteria</taxon>
        <taxon>Hyphomicrobiales</taxon>
        <taxon>Devosiaceae</taxon>
        <taxon>Devosia</taxon>
    </lineage>
</organism>
<proteinExistence type="predicted"/>
<dbReference type="Pfam" id="PF04657">
    <property type="entry name" value="DMT_YdcZ"/>
    <property type="match status" value="1"/>
</dbReference>
<evidence type="ECO:0000313" key="2">
    <source>
        <dbReference type="EMBL" id="OEO28627.1"/>
    </source>
</evidence>
<dbReference type="OrthoDB" id="4244824at2"/>
<protein>
    <recommendedName>
        <fullName evidence="4">EamA-like transporter family protein</fullName>
    </recommendedName>
</protein>
<comment type="caution">
    <text evidence="2">The sequence shown here is derived from an EMBL/GenBank/DDBJ whole genome shotgun (WGS) entry which is preliminary data.</text>
</comment>
<keyword evidence="3" id="KW-1185">Reference proteome</keyword>
<dbReference type="GO" id="GO:0005886">
    <property type="term" value="C:plasma membrane"/>
    <property type="evidence" value="ECO:0007669"/>
    <property type="project" value="TreeGrafter"/>
</dbReference>
<name>A0A1E5XJ66_9HYPH</name>
<feature type="transmembrane region" description="Helical" evidence="1">
    <location>
        <begin position="98"/>
        <end position="119"/>
    </location>
</feature>
<keyword evidence="1" id="KW-0472">Membrane</keyword>
<feature type="transmembrane region" description="Helical" evidence="1">
    <location>
        <begin position="131"/>
        <end position="152"/>
    </location>
</feature>
<keyword evidence="1" id="KW-0812">Transmembrane</keyword>
<dbReference type="PANTHER" id="PTHR34821:SF2">
    <property type="entry name" value="INNER MEMBRANE PROTEIN YDCZ"/>
    <property type="match status" value="1"/>
</dbReference>
<evidence type="ECO:0000256" key="1">
    <source>
        <dbReference type="SAM" id="Phobius"/>
    </source>
</evidence>
<accession>A0A1E5XJ66</accession>
<feature type="transmembrane region" description="Helical" evidence="1">
    <location>
        <begin position="42"/>
        <end position="60"/>
    </location>
</feature>